<dbReference type="InterPro" id="IPR000551">
    <property type="entry name" value="MerR-type_HTH_dom"/>
</dbReference>
<dbReference type="PANTHER" id="PTHR30204:SF98">
    <property type="entry name" value="HTH-TYPE TRANSCRIPTIONAL REGULATOR ADHR"/>
    <property type="match status" value="1"/>
</dbReference>
<dbReference type="InterPro" id="IPR009061">
    <property type="entry name" value="DNA-bd_dom_put_sf"/>
</dbReference>
<evidence type="ECO:0000313" key="4">
    <source>
        <dbReference type="Proteomes" id="UP000269289"/>
    </source>
</evidence>
<dbReference type="RefSeq" id="WP_122148886.1">
    <property type="nucleotide sequence ID" value="NZ_RFFI01000033.1"/>
</dbReference>
<dbReference type="OrthoDB" id="5242095at2"/>
<protein>
    <submittedName>
        <fullName evidence="3">MerR family transcriptional regulator</fullName>
    </submittedName>
</protein>
<accession>A0A3M2JL60</accession>
<dbReference type="PRINTS" id="PR00040">
    <property type="entry name" value="HTHMERR"/>
</dbReference>
<comment type="caution">
    <text evidence="3">The sequence shown here is derived from an EMBL/GenBank/DDBJ whole genome shotgun (WGS) entry which is preliminary data.</text>
</comment>
<proteinExistence type="predicted"/>
<dbReference type="GO" id="GO:0003677">
    <property type="term" value="F:DNA binding"/>
    <property type="evidence" value="ECO:0007669"/>
    <property type="project" value="UniProtKB-KW"/>
</dbReference>
<evidence type="ECO:0000256" key="1">
    <source>
        <dbReference type="ARBA" id="ARBA00023125"/>
    </source>
</evidence>
<evidence type="ECO:0000259" key="2">
    <source>
        <dbReference type="PROSITE" id="PS50937"/>
    </source>
</evidence>
<feature type="domain" description="HTH merR-type" evidence="2">
    <location>
        <begin position="3"/>
        <end position="72"/>
    </location>
</feature>
<dbReference type="Proteomes" id="UP000269289">
    <property type="component" value="Unassembled WGS sequence"/>
</dbReference>
<reference evidence="3 4" key="1">
    <citation type="submission" date="2018-10" db="EMBL/GenBank/DDBJ databases">
        <title>Isolation, diversity and antifungal activity of actinobacteria from wheat.</title>
        <authorList>
            <person name="Han C."/>
        </authorList>
    </citation>
    <scope>NUCLEOTIDE SEQUENCE [LARGE SCALE GENOMIC DNA]</scope>
    <source>
        <strain evidence="3 4">NEAU-YY56</strain>
    </source>
</reference>
<dbReference type="InterPro" id="IPR047057">
    <property type="entry name" value="MerR_fam"/>
</dbReference>
<evidence type="ECO:0000313" key="3">
    <source>
        <dbReference type="EMBL" id="RMI12610.1"/>
    </source>
</evidence>
<gene>
    <name evidence="3" type="ORF">EBM89_07830</name>
</gene>
<sequence length="139" mass="15552">MTTYAPAAAARRSGFSLDTLRYYEKIGLVRDVARDPAGHRRYDDADLEWLEVLRCLRDTGMPIQAMRRYAELALATGPDADATVPERLGLLLAHAEHVASTLETLRHQQQHLEEKIGYYQDLLRLPRSAPVTAGEHAGV</sequence>
<dbReference type="EMBL" id="RFFI01000033">
    <property type="protein sequence ID" value="RMI12610.1"/>
    <property type="molecule type" value="Genomic_DNA"/>
</dbReference>
<name>A0A3M2JL60_9CELL</name>
<dbReference type="SUPFAM" id="SSF46955">
    <property type="entry name" value="Putative DNA-binding domain"/>
    <property type="match status" value="1"/>
</dbReference>
<dbReference type="PANTHER" id="PTHR30204">
    <property type="entry name" value="REDOX-CYCLING DRUG-SENSING TRANSCRIPTIONAL ACTIVATOR SOXR"/>
    <property type="match status" value="1"/>
</dbReference>
<dbReference type="Gene3D" id="1.10.1660.10">
    <property type="match status" value="1"/>
</dbReference>
<dbReference type="PROSITE" id="PS50937">
    <property type="entry name" value="HTH_MERR_2"/>
    <property type="match status" value="1"/>
</dbReference>
<dbReference type="GO" id="GO:0003700">
    <property type="term" value="F:DNA-binding transcription factor activity"/>
    <property type="evidence" value="ECO:0007669"/>
    <property type="project" value="InterPro"/>
</dbReference>
<keyword evidence="4" id="KW-1185">Reference proteome</keyword>
<dbReference type="CDD" id="cd01109">
    <property type="entry name" value="HTH_YyaN"/>
    <property type="match status" value="1"/>
</dbReference>
<organism evidence="3 4">
    <name type="scientific">Cellulomonas triticagri</name>
    <dbReference type="NCBI Taxonomy" id="2483352"/>
    <lineage>
        <taxon>Bacteria</taxon>
        <taxon>Bacillati</taxon>
        <taxon>Actinomycetota</taxon>
        <taxon>Actinomycetes</taxon>
        <taxon>Micrococcales</taxon>
        <taxon>Cellulomonadaceae</taxon>
        <taxon>Cellulomonas</taxon>
    </lineage>
</organism>
<dbReference type="AlphaFoldDB" id="A0A3M2JL60"/>
<dbReference type="SMART" id="SM00422">
    <property type="entry name" value="HTH_MERR"/>
    <property type="match status" value="1"/>
</dbReference>
<dbReference type="Pfam" id="PF13411">
    <property type="entry name" value="MerR_1"/>
    <property type="match status" value="1"/>
</dbReference>
<keyword evidence="1" id="KW-0238">DNA-binding</keyword>